<dbReference type="KEGG" id="pbro:HOP40_04340"/>
<reference evidence="1 2" key="1">
    <citation type="submission" date="2020-05" db="EMBL/GenBank/DDBJ databases">
        <authorList>
            <person name="Mo P."/>
        </authorList>
    </citation>
    <scope>NUCLEOTIDE SEQUENCE [LARGE SCALE GENOMIC DNA]</scope>
    <source>
        <strain evidence="1 2">Gen01</strain>
    </source>
</reference>
<evidence type="ECO:0000313" key="2">
    <source>
        <dbReference type="Proteomes" id="UP000505377"/>
    </source>
</evidence>
<evidence type="ECO:0000313" key="1">
    <source>
        <dbReference type="EMBL" id="QJY45150.1"/>
    </source>
</evidence>
<gene>
    <name evidence="1" type="ORF">HOP40_04340</name>
</gene>
<dbReference type="Proteomes" id="UP000505377">
    <property type="component" value="Chromosome"/>
</dbReference>
<dbReference type="EMBL" id="CP053564">
    <property type="protein sequence ID" value="QJY45150.1"/>
    <property type="molecule type" value="Genomic_DNA"/>
</dbReference>
<accession>A0A6M6JDK2</accession>
<name>A0A6M6JDK2_9PSEU</name>
<proteinExistence type="predicted"/>
<keyword evidence="2" id="KW-1185">Reference proteome</keyword>
<dbReference type="RefSeq" id="WP_172154867.1">
    <property type="nucleotide sequence ID" value="NZ_CP053564.1"/>
</dbReference>
<sequence>MTLSQASFSIDTSVSPATIARAGRLSELVPDGQHLWLFSYPRPDSFDSTPDRNPGNGRMYPIGEILTNDGCWSLPPRELGYAEALGITYDQHVVLVDEAASQEFADELARQERDGFSPEELRLRSPNTIATFQIPTTS</sequence>
<organism evidence="1 2">
    <name type="scientific">Pseudonocardia broussonetiae</name>
    <dbReference type="NCBI Taxonomy" id="2736640"/>
    <lineage>
        <taxon>Bacteria</taxon>
        <taxon>Bacillati</taxon>
        <taxon>Actinomycetota</taxon>
        <taxon>Actinomycetes</taxon>
        <taxon>Pseudonocardiales</taxon>
        <taxon>Pseudonocardiaceae</taxon>
        <taxon>Pseudonocardia</taxon>
    </lineage>
</organism>
<protein>
    <submittedName>
        <fullName evidence="1">Uncharacterized protein</fullName>
    </submittedName>
</protein>
<dbReference type="AlphaFoldDB" id="A0A6M6JDK2"/>